<dbReference type="STRING" id="57664.SAMN05661003_102167"/>
<dbReference type="Gene3D" id="1.10.287.110">
    <property type="entry name" value="DnaJ domain"/>
    <property type="match status" value="1"/>
</dbReference>
<dbReference type="PROSITE" id="PS50076">
    <property type="entry name" value="DNAJ_2"/>
    <property type="match status" value="1"/>
</dbReference>
<dbReference type="InterPro" id="IPR036869">
    <property type="entry name" value="J_dom_sf"/>
</dbReference>
<dbReference type="Proteomes" id="UP000243205">
    <property type="component" value="Unassembled WGS sequence"/>
</dbReference>
<organism evidence="2 3">
    <name type="scientific">Desulfuromonas thiophila</name>
    <dbReference type="NCBI Taxonomy" id="57664"/>
    <lineage>
        <taxon>Bacteria</taxon>
        <taxon>Pseudomonadati</taxon>
        <taxon>Thermodesulfobacteriota</taxon>
        <taxon>Desulfuromonadia</taxon>
        <taxon>Desulfuromonadales</taxon>
        <taxon>Desulfuromonadaceae</taxon>
        <taxon>Desulfuromonas</taxon>
    </lineage>
</organism>
<dbReference type="Pfam" id="PF00226">
    <property type="entry name" value="DnaJ"/>
    <property type="match status" value="1"/>
</dbReference>
<evidence type="ECO:0000313" key="3">
    <source>
        <dbReference type="Proteomes" id="UP000243205"/>
    </source>
</evidence>
<dbReference type="AlphaFoldDB" id="A0A1G6YTP9"/>
<dbReference type="RefSeq" id="WP_092076172.1">
    <property type="nucleotide sequence ID" value="NZ_FNAQ01000002.1"/>
</dbReference>
<dbReference type="SUPFAM" id="SSF46565">
    <property type="entry name" value="Chaperone J-domain"/>
    <property type="match status" value="1"/>
</dbReference>
<proteinExistence type="predicted"/>
<keyword evidence="3" id="KW-1185">Reference proteome</keyword>
<reference evidence="3" key="1">
    <citation type="submission" date="2016-10" db="EMBL/GenBank/DDBJ databases">
        <authorList>
            <person name="Varghese N."/>
            <person name="Submissions S."/>
        </authorList>
    </citation>
    <scope>NUCLEOTIDE SEQUENCE [LARGE SCALE GENOMIC DNA]</scope>
    <source>
        <strain evidence="3">DSM 8987</strain>
    </source>
</reference>
<dbReference type="InterPro" id="IPR001623">
    <property type="entry name" value="DnaJ_domain"/>
</dbReference>
<feature type="domain" description="J" evidence="1">
    <location>
        <begin position="12"/>
        <end position="93"/>
    </location>
</feature>
<name>A0A1G6YTP9_9BACT</name>
<dbReference type="CDD" id="cd06257">
    <property type="entry name" value="DnaJ"/>
    <property type="match status" value="1"/>
</dbReference>
<accession>A0A1G6YTP9</accession>
<evidence type="ECO:0000259" key="1">
    <source>
        <dbReference type="PROSITE" id="PS50076"/>
    </source>
</evidence>
<evidence type="ECO:0000313" key="2">
    <source>
        <dbReference type="EMBL" id="SDD93710.1"/>
    </source>
</evidence>
<gene>
    <name evidence="2" type="ORF">SAMN05661003_102167</name>
</gene>
<dbReference type="SMART" id="SM00271">
    <property type="entry name" value="DnaJ"/>
    <property type="match status" value="1"/>
</dbReference>
<dbReference type="SUPFAM" id="SSF160246">
    <property type="entry name" value="EspE N-terminal domain-like"/>
    <property type="match status" value="1"/>
</dbReference>
<sequence>MPLFAENELLAACRLLFGADAQIGRDFLFYMQTSGIKSAFRQKAKQTHPDLFAASAPEQVAQQAERFRNLNEAYRLLEDFSQDPHKRLWQPADQTTRFSRQPDWGWEAAETTSGDRPLPQRYLEIGLFLYHCGVISYAEMIEALVWQRRQRPVIGSLAERWGWLSAEAITEINRYHGRRGRFGQRALDLGHLTPFQLQVLLRYQQRCQKPFGQYFVEQGLLRSQEVETFVRSQRQHNARFSRR</sequence>
<dbReference type="OrthoDB" id="5432239at2"/>
<dbReference type="EMBL" id="FNAQ01000002">
    <property type="protein sequence ID" value="SDD93710.1"/>
    <property type="molecule type" value="Genomic_DNA"/>
</dbReference>
<dbReference type="InterPro" id="IPR037257">
    <property type="entry name" value="T2SS_E_N_sf"/>
</dbReference>
<protein>
    <submittedName>
        <fullName evidence="2">DnaJ domain-containing protein</fullName>
    </submittedName>
</protein>